<dbReference type="KEGG" id="fsl:EJO69_00945"/>
<dbReference type="AlphaFoldDB" id="A0A3Q8WTM6"/>
<keyword evidence="4" id="KW-1185">Reference proteome</keyword>
<protein>
    <submittedName>
        <fullName evidence="3">Uncharacterized protein</fullName>
    </submittedName>
</protein>
<evidence type="ECO:0000313" key="3">
    <source>
        <dbReference type="EMBL" id="AZN29020.1"/>
    </source>
</evidence>
<dbReference type="EMBL" id="CP034438">
    <property type="protein sequence ID" value="AZN29020.1"/>
    <property type="molecule type" value="Genomic_DNA"/>
</dbReference>
<evidence type="ECO:0000256" key="2">
    <source>
        <dbReference type="SAM" id="Phobius"/>
    </source>
</evidence>
<accession>A0A3Q8WTM6</accession>
<feature type="transmembrane region" description="Helical" evidence="2">
    <location>
        <begin position="170"/>
        <end position="194"/>
    </location>
</feature>
<evidence type="ECO:0000313" key="4">
    <source>
        <dbReference type="Proteomes" id="UP000270021"/>
    </source>
</evidence>
<proteinExistence type="predicted"/>
<gene>
    <name evidence="3" type="ORF">EJO69_00945</name>
</gene>
<evidence type="ECO:0000256" key="1">
    <source>
        <dbReference type="SAM" id="MobiDB-lite"/>
    </source>
</evidence>
<organism evidence="3 4">
    <name type="scientific">Flaviflexus salsibiostraticola</name>
    <dbReference type="NCBI Taxonomy" id="1282737"/>
    <lineage>
        <taxon>Bacteria</taxon>
        <taxon>Bacillati</taxon>
        <taxon>Actinomycetota</taxon>
        <taxon>Actinomycetes</taxon>
        <taxon>Actinomycetales</taxon>
        <taxon>Actinomycetaceae</taxon>
        <taxon>Flaviflexus</taxon>
    </lineage>
</organism>
<dbReference type="Proteomes" id="UP000270021">
    <property type="component" value="Chromosome"/>
</dbReference>
<feature type="compositionally biased region" description="Gly residues" evidence="1">
    <location>
        <begin position="224"/>
        <end position="233"/>
    </location>
</feature>
<keyword evidence="2" id="KW-0812">Transmembrane</keyword>
<keyword evidence="2" id="KW-0472">Membrane</keyword>
<dbReference type="OrthoDB" id="3695950at2"/>
<dbReference type="RefSeq" id="WP_126037990.1">
    <property type="nucleotide sequence ID" value="NZ_CP034438.1"/>
</dbReference>
<name>A0A3Q8WTM6_9ACTO</name>
<reference evidence="3 4" key="1">
    <citation type="submission" date="2018-12" db="EMBL/GenBank/DDBJ databases">
        <title>Complete genome sequence of Flaviflexus salsibiostraticola KCTC 33148.</title>
        <authorList>
            <person name="Bae J.-W."/>
        </authorList>
    </citation>
    <scope>NUCLEOTIDE SEQUENCE [LARGE SCALE GENOMIC DNA]</scope>
    <source>
        <strain evidence="3 4">KCTC 33148</strain>
    </source>
</reference>
<feature type="region of interest" description="Disordered" evidence="1">
    <location>
        <begin position="203"/>
        <end position="252"/>
    </location>
</feature>
<sequence>MNLTDFGRSMLRRWYVVIICVALTAAGAFAVGRTVQPAYQSTATVVLLPPPAVVTEEGNPYLFMGGLDQALSVLSVKLNSAEVAETLVNVGESYEIAKDPNGPGPLITITAEAGSGPRSEELRDAILDRLPVDLKVMQDDLAVTPESQIGAMTLVQSDEPERMVKEQLRLVLAMAALGLGMTVLVTGVLDRWMLARAARRLERRDRDDDEPTVGDQVQERMTGFDGGAGGGGELPDLADPRSPVDFVSSGQP</sequence>
<keyword evidence="2" id="KW-1133">Transmembrane helix</keyword>